<keyword evidence="2" id="KW-0812">Transmembrane</keyword>
<feature type="transmembrane region" description="Helical" evidence="2">
    <location>
        <begin position="60"/>
        <end position="80"/>
    </location>
</feature>
<protein>
    <submittedName>
        <fullName evidence="3">Uncharacterized protein</fullName>
    </submittedName>
</protein>
<evidence type="ECO:0000256" key="1">
    <source>
        <dbReference type="SAM" id="MobiDB-lite"/>
    </source>
</evidence>
<evidence type="ECO:0000313" key="3">
    <source>
        <dbReference type="EMBL" id="PAU80991.1"/>
    </source>
</evidence>
<evidence type="ECO:0000256" key="2">
    <source>
        <dbReference type="SAM" id="Phobius"/>
    </source>
</evidence>
<dbReference type="AlphaFoldDB" id="A0A2A2F5Y8"/>
<proteinExistence type="predicted"/>
<dbReference type="PANTHER" id="PTHR34351:SF1">
    <property type="entry name" value="SLR1927 PROTEIN"/>
    <property type="match status" value="1"/>
</dbReference>
<comment type="caution">
    <text evidence="3">The sequence shown here is derived from an EMBL/GenBank/DDBJ whole genome shotgun (WGS) entry which is preliminary data.</text>
</comment>
<name>A0A2A2F5Y8_9GAMM</name>
<feature type="region of interest" description="Disordered" evidence="1">
    <location>
        <begin position="185"/>
        <end position="213"/>
    </location>
</feature>
<feature type="transmembrane region" description="Helical" evidence="2">
    <location>
        <begin position="38"/>
        <end position="54"/>
    </location>
</feature>
<sequence>MPGKIVKRPWRRWVNRRIPRADDYRPGRRNIFVLPTREGLMFTGVLVISLLTGINYQNSLIYLFTFILGALFYGTIFQTYRNLEGLHLSLVCAGESQAGERLPMAIRIRDEEHRPRAALRLRIDDGEPVTVSLEAGEGQVVPLPVPTRRRGPLKLPSIRLETDFPFGLIRAWTWFRPASRGLVTPRPVTPPPFEASPDAEGDEGEVTLNAGPGDSDIRLRPYRLGDALRRISWKRFARSGHLVVMDWDTPPADPRWLDWEQFPGADTELRLSYLAWHVGRLSEQGQPFGLKLPGQTIEPDTGDQHERACLNRLGGFGFGEGPT</sequence>
<dbReference type="PANTHER" id="PTHR34351">
    <property type="entry name" value="SLR1927 PROTEIN-RELATED"/>
    <property type="match status" value="1"/>
</dbReference>
<evidence type="ECO:0000313" key="4">
    <source>
        <dbReference type="Proteomes" id="UP000218896"/>
    </source>
</evidence>
<keyword evidence="2" id="KW-1133">Transmembrane helix</keyword>
<keyword evidence="2" id="KW-0472">Membrane</keyword>
<reference evidence="3 4" key="1">
    <citation type="submission" date="2017-08" db="EMBL/GenBank/DDBJ databases">
        <title>Halovibrio sewagensis sp. nov., isolated from wastewater of high salinity.</title>
        <authorList>
            <person name="Dong X."/>
            <person name="Zhang G."/>
        </authorList>
    </citation>
    <scope>NUCLEOTIDE SEQUENCE [LARGE SCALE GENOMIC DNA]</scope>
    <source>
        <strain evidence="3 4">YL5-2</strain>
    </source>
</reference>
<dbReference type="OrthoDB" id="5298497at2"/>
<dbReference type="EMBL" id="NSKD01000002">
    <property type="protein sequence ID" value="PAU80991.1"/>
    <property type="molecule type" value="Genomic_DNA"/>
</dbReference>
<gene>
    <name evidence="3" type="ORF">CK501_05355</name>
</gene>
<organism evidence="3 4">
    <name type="scientific">Halovibrio salipaludis</name>
    <dbReference type="NCBI Taxonomy" id="2032626"/>
    <lineage>
        <taxon>Bacteria</taxon>
        <taxon>Pseudomonadati</taxon>
        <taxon>Pseudomonadota</taxon>
        <taxon>Gammaproteobacteria</taxon>
        <taxon>Oceanospirillales</taxon>
        <taxon>Halomonadaceae</taxon>
        <taxon>Halovibrio</taxon>
    </lineage>
</organism>
<accession>A0A2A2F5Y8</accession>
<dbReference type="Proteomes" id="UP000218896">
    <property type="component" value="Unassembled WGS sequence"/>
</dbReference>
<dbReference type="RefSeq" id="WP_095616718.1">
    <property type="nucleotide sequence ID" value="NZ_NSKD01000002.1"/>
</dbReference>
<keyword evidence="4" id="KW-1185">Reference proteome</keyword>